<reference evidence="6 7" key="1">
    <citation type="submission" date="2024-09" db="EMBL/GenBank/DDBJ databases">
        <authorList>
            <person name="Sun Q."/>
            <person name="Mori K."/>
        </authorList>
    </citation>
    <scope>NUCLEOTIDE SEQUENCE [LARGE SCALE GENOMIC DNA]</scope>
    <source>
        <strain evidence="6 7">CICC 10874</strain>
    </source>
</reference>
<evidence type="ECO:0000313" key="6">
    <source>
        <dbReference type="EMBL" id="MFC0673288.1"/>
    </source>
</evidence>
<gene>
    <name evidence="6" type="ORF">ACFFF6_04875</name>
</gene>
<feature type="signal peptide" evidence="4">
    <location>
        <begin position="1"/>
        <end position="41"/>
    </location>
</feature>
<evidence type="ECO:0000256" key="2">
    <source>
        <dbReference type="ARBA" id="ARBA00009348"/>
    </source>
</evidence>
<accession>A0ABV6RBP0</accession>
<keyword evidence="4" id="KW-0732">Signal</keyword>
<comment type="similarity">
    <text evidence="2">Belongs to the glycosyl hydrolase 33 family.</text>
</comment>
<dbReference type="PANTHER" id="PTHR10628:SF30">
    <property type="entry name" value="EXO-ALPHA-SIALIDASE"/>
    <property type="match status" value="1"/>
</dbReference>
<evidence type="ECO:0000259" key="5">
    <source>
        <dbReference type="Pfam" id="PF13088"/>
    </source>
</evidence>
<dbReference type="Pfam" id="PF13088">
    <property type="entry name" value="BNR_2"/>
    <property type="match status" value="1"/>
</dbReference>
<evidence type="ECO:0000256" key="1">
    <source>
        <dbReference type="ARBA" id="ARBA00000427"/>
    </source>
</evidence>
<dbReference type="PANTHER" id="PTHR10628">
    <property type="entry name" value="SIALIDASE"/>
    <property type="match status" value="1"/>
</dbReference>
<dbReference type="RefSeq" id="WP_376978742.1">
    <property type="nucleotide sequence ID" value="NZ_JBHLSV010000004.1"/>
</dbReference>
<dbReference type="EC" id="3.2.1.18" evidence="3"/>
<comment type="catalytic activity">
    <reaction evidence="1">
        <text>Hydrolysis of alpha-(2-&gt;3)-, alpha-(2-&gt;6)-, alpha-(2-&gt;8)- glycosidic linkages of terminal sialic acid residues in oligosaccharides, glycoproteins, glycolipids, colominic acid and synthetic substrates.</text>
        <dbReference type="EC" id="3.2.1.18"/>
    </reaction>
</comment>
<feature type="chain" id="PRO_5046358772" description="exo-alpha-sialidase" evidence="4">
    <location>
        <begin position="42"/>
        <end position="422"/>
    </location>
</feature>
<evidence type="ECO:0000256" key="3">
    <source>
        <dbReference type="ARBA" id="ARBA00012733"/>
    </source>
</evidence>
<dbReference type="Proteomes" id="UP001589793">
    <property type="component" value="Unassembled WGS sequence"/>
</dbReference>
<dbReference type="InterPro" id="IPR011040">
    <property type="entry name" value="Sialidase"/>
</dbReference>
<dbReference type="Gene3D" id="2.120.10.10">
    <property type="match status" value="1"/>
</dbReference>
<comment type="caution">
    <text evidence="6">The sequence shown here is derived from an EMBL/GenBank/DDBJ whole genome shotgun (WGS) entry which is preliminary data.</text>
</comment>
<evidence type="ECO:0000313" key="7">
    <source>
        <dbReference type="Proteomes" id="UP001589793"/>
    </source>
</evidence>
<dbReference type="CDD" id="cd15482">
    <property type="entry name" value="Sialidase_non-viral"/>
    <property type="match status" value="1"/>
</dbReference>
<dbReference type="InterPro" id="IPR036278">
    <property type="entry name" value="Sialidase_sf"/>
</dbReference>
<keyword evidence="7" id="KW-1185">Reference proteome</keyword>
<proteinExistence type="inferred from homology"/>
<name>A0ABV6RBP0_9MICO</name>
<dbReference type="EMBL" id="JBHLSV010000004">
    <property type="protein sequence ID" value="MFC0673288.1"/>
    <property type="molecule type" value="Genomic_DNA"/>
</dbReference>
<protein>
    <recommendedName>
        <fullName evidence="3">exo-alpha-sialidase</fullName>
        <ecNumber evidence="3">3.2.1.18</ecNumber>
    </recommendedName>
</protein>
<organism evidence="6 7">
    <name type="scientific">Brachybacterium hainanense</name>
    <dbReference type="NCBI Taxonomy" id="1541174"/>
    <lineage>
        <taxon>Bacteria</taxon>
        <taxon>Bacillati</taxon>
        <taxon>Actinomycetota</taxon>
        <taxon>Actinomycetes</taxon>
        <taxon>Micrococcales</taxon>
        <taxon>Dermabacteraceae</taxon>
        <taxon>Brachybacterium</taxon>
    </lineage>
</organism>
<sequence>MTPSTSSASSSFSSFSSLSARVLAAGAVLAVALPLAGPASADEGTSGDWPAHTDGVTVFDKGEDGFECFRIPAIVRAPDGSLLAFAEARRGSESAGYCYDDGSIDLVMRRSTDGGWSWSHSQTILAGDPWGRDVGATRGNPVPIVLTQGEHAGRIVLLSTWNVEGSRAERRPFVQYSDDSGRTWSEAADLTDSVKPGFPEQGWYATGPQHGIELTHGPHRGRLVAGVNYLNTAQSDRSQGGLIHSDDGGVTWQAGASAPMPADADHFSEVAVAETADGGLYAIGRSRKGPKSVETREFSRAVARSTDGGETFEEKTFAYQSDLLTTPEVQGSVLSAVQPGRPATDTLVYAAPQHGTLRKNLGVFVSTDAGDSWARTDTLTLNRSGYSDMVMLDADSVGVLYETGLESGDARDRIVFQASDLR</sequence>
<evidence type="ECO:0000256" key="4">
    <source>
        <dbReference type="SAM" id="SignalP"/>
    </source>
</evidence>
<feature type="domain" description="Sialidase" evidence="5">
    <location>
        <begin position="98"/>
        <end position="392"/>
    </location>
</feature>
<dbReference type="InterPro" id="IPR026856">
    <property type="entry name" value="Sialidase_fam"/>
</dbReference>
<dbReference type="SUPFAM" id="SSF50939">
    <property type="entry name" value="Sialidases"/>
    <property type="match status" value="1"/>
</dbReference>